<dbReference type="PANTHER" id="PTHR46218:SF4">
    <property type="entry name" value="LIM AND SH3 DOMAIN PROTEIN LASP"/>
    <property type="match status" value="1"/>
</dbReference>
<reference evidence="7 8" key="1">
    <citation type="journal article" date="2023" name="Sci. Data">
        <title>Genome assembly of the Korean intertidal mud-creeper Batillaria attramentaria.</title>
        <authorList>
            <person name="Patra A.K."/>
            <person name="Ho P.T."/>
            <person name="Jun S."/>
            <person name="Lee S.J."/>
            <person name="Kim Y."/>
            <person name="Won Y.J."/>
        </authorList>
    </citation>
    <scope>NUCLEOTIDE SEQUENCE [LARGE SCALE GENOMIC DNA]</scope>
    <source>
        <strain evidence="7">Wonlab-2016</strain>
    </source>
</reference>
<keyword evidence="3 5" id="KW-0862">Zinc</keyword>
<evidence type="ECO:0000256" key="2">
    <source>
        <dbReference type="ARBA" id="ARBA00022737"/>
    </source>
</evidence>
<dbReference type="InterPro" id="IPR001781">
    <property type="entry name" value="Znf_LIM"/>
</dbReference>
<dbReference type="PANTHER" id="PTHR46218">
    <property type="entry name" value="LASP"/>
    <property type="match status" value="1"/>
</dbReference>
<dbReference type="Gene3D" id="2.10.110.10">
    <property type="entry name" value="Cysteine Rich Protein"/>
    <property type="match status" value="1"/>
</dbReference>
<protein>
    <recommendedName>
        <fullName evidence="6">LIM zinc-binding domain-containing protein</fullName>
    </recommendedName>
</protein>
<dbReference type="InterPro" id="IPR051759">
    <property type="entry name" value="LIM-SH3_domain_protein"/>
</dbReference>
<dbReference type="PROSITE" id="PS00478">
    <property type="entry name" value="LIM_DOMAIN_1"/>
    <property type="match status" value="1"/>
</dbReference>
<proteinExistence type="predicted"/>
<feature type="domain" description="LIM zinc-binding" evidence="6">
    <location>
        <begin position="3"/>
        <end position="63"/>
    </location>
</feature>
<evidence type="ECO:0000256" key="1">
    <source>
        <dbReference type="ARBA" id="ARBA00022723"/>
    </source>
</evidence>
<dbReference type="SMART" id="SM00132">
    <property type="entry name" value="LIM"/>
    <property type="match status" value="1"/>
</dbReference>
<evidence type="ECO:0000313" key="7">
    <source>
        <dbReference type="EMBL" id="KAK7477067.1"/>
    </source>
</evidence>
<accession>A0ABD0JQB6</accession>
<keyword evidence="4 5" id="KW-0440">LIM domain</keyword>
<dbReference type="FunFam" id="2.10.110.10:FF:000087">
    <property type="entry name" value="LIM zinc-binding domain-containing Nebulette"/>
    <property type="match status" value="1"/>
</dbReference>
<sequence length="102" mass="11808">MSKKCAKCTKTVYPTEELKCLDKIWHKACFKCEVCGMTLNMKNYKGYDKLPYCNAHYPQTKHTAVADTPEARRIAENTKIQSNVSIVMFPVWHLWLTCNDVC</sequence>
<evidence type="ECO:0000313" key="8">
    <source>
        <dbReference type="Proteomes" id="UP001519460"/>
    </source>
</evidence>
<dbReference type="PROSITE" id="PS50023">
    <property type="entry name" value="LIM_DOMAIN_2"/>
    <property type="match status" value="1"/>
</dbReference>
<evidence type="ECO:0000256" key="4">
    <source>
        <dbReference type="ARBA" id="ARBA00023038"/>
    </source>
</evidence>
<keyword evidence="8" id="KW-1185">Reference proteome</keyword>
<evidence type="ECO:0000259" key="6">
    <source>
        <dbReference type="PROSITE" id="PS50023"/>
    </source>
</evidence>
<dbReference type="GO" id="GO:0046872">
    <property type="term" value="F:metal ion binding"/>
    <property type="evidence" value="ECO:0007669"/>
    <property type="project" value="UniProtKB-KW"/>
</dbReference>
<keyword evidence="1 5" id="KW-0479">Metal-binding</keyword>
<dbReference type="EMBL" id="JACVVK020000359">
    <property type="protein sequence ID" value="KAK7477067.1"/>
    <property type="molecule type" value="Genomic_DNA"/>
</dbReference>
<evidence type="ECO:0000256" key="3">
    <source>
        <dbReference type="ARBA" id="ARBA00022833"/>
    </source>
</evidence>
<organism evidence="7 8">
    <name type="scientific">Batillaria attramentaria</name>
    <dbReference type="NCBI Taxonomy" id="370345"/>
    <lineage>
        <taxon>Eukaryota</taxon>
        <taxon>Metazoa</taxon>
        <taxon>Spiralia</taxon>
        <taxon>Lophotrochozoa</taxon>
        <taxon>Mollusca</taxon>
        <taxon>Gastropoda</taxon>
        <taxon>Caenogastropoda</taxon>
        <taxon>Sorbeoconcha</taxon>
        <taxon>Cerithioidea</taxon>
        <taxon>Batillariidae</taxon>
        <taxon>Batillaria</taxon>
    </lineage>
</organism>
<comment type="caution">
    <text evidence="7">The sequence shown here is derived from an EMBL/GenBank/DDBJ whole genome shotgun (WGS) entry which is preliminary data.</text>
</comment>
<dbReference type="SUPFAM" id="SSF57716">
    <property type="entry name" value="Glucocorticoid receptor-like (DNA-binding domain)"/>
    <property type="match status" value="2"/>
</dbReference>
<keyword evidence="2" id="KW-0677">Repeat</keyword>
<evidence type="ECO:0000256" key="5">
    <source>
        <dbReference type="PROSITE-ProRule" id="PRU00125"/>
    </source>
</evidence>
<dbReference type="Proteomes" id="UP001519460">
    <property type="component" value="Unassembled WGS sequence"/>
</dbReference>
<dbReference type="Pfam" id="PF00412">
    <property type="entry name" value="LIM"/>
    <property type="match status" value="1"/>
</dbReference>
<gene>
    <name evidence="7" type="ORF">BaRGS_00031747</name>
</gene>
<name>A0ABD0JQB6_9CAEN</name>
<dbReference type="AlphaFoldDB" id="A0ABD0JQB6"/>